<organism evidence="3 4">
    <name type="scientific">Orchesella dallaii</name>
    <dbReference type="NCBI Taxonomy" id="48710"/>
    <lineage>
        <taxon>Eukaryota</taxon>
        <taxon>Metazoa</taxon>
        <taxon>Ecdysozoa</taxon>
        <taxon>Arthropoda</taxon>
        <taxon>Hexapoda</taxon>
        <taxon>Collembola</taxon>
        <taxon>Entomobryomorpha</taxon>
        <taxon>Entomobryoidea</taxon>
        <taxon>Orchesellidae</taxon>
        <taxon>Orchesellinae</taxon>
        <taxon>Orchesella</taxon>
    </lineage>
</organism>
<sequence length="443" mass="45087">MWVLKSYRSNALILTALILSKIGVDTTVGLRGILGGGKGGGGGGRGGIKGFLPGFRFNKFAGGGNQHFTNGTSSIFPEPQGKEVEFNSGQGGKVVIGGDINVGGKGLFGGKLQGLRLPGLGGGGGGSGRGKGLLRGKLPKLRLPGFGGGGEGGRGLGFLGGKGLGGGSSSSGGRKPSGVFSKLSQNLPCASGLGSLPIISRIPGIPSLRFPDFVPSGVNTCDATCGGKDSNSCTYNWRDSLMGFPLLLFHCFCKNVGQCPPKKILFGGYLNIQCENVGEQRSRCKCPYGDDPYKCTINILPLFQRKNAYYCACCKNAAEGQVLGGYGGGGGAAEGGEEQAILSSSSFSAPDGGYSYPVSSSSTNFNGEGGYSASGSSTNFEGGYSAASSSSLVEVGGYQGSSSSLEGAVLDTNKNNDDIISDKPPFAKGKPLGSDQYLYGHLR</sequence>
<comment type="caution">
    <text evidence="3">The sequence shown here is derived from an EMBL/GenBank/DDBJ whole genome shotgun (WGS) entry which is preliminary data.</text>
</comment>
<name>A0ABP1S7E0_9HEXA</name>
<feature type="signal peptide" evidence="2">
    <location>
        <begin position="1"/>
        <end position="26"/>
    </location>
</feature>
<proteinExistence type="predicted"/>
<keyword evidence="2" id="KW-0732">Signal</keyword>
<evidence type="ECO:0000313" key="4">
    <source>
        <dbReference type="Proteomes" id="UP001642540"/>
    </source>
</evidence>
<keyword evidence="4" id="KW-1185">Reference proteome</keyword>
<evidence type="ECO:0000256" key="2">
    <source>
        <dbReference type="SAM" id="SignalP"/>
    </source>
</evidence>
<feature type="region of interest" description="Disordered" evidence="1">
    <location>
        <begin position="414"/>
        <end position="434"/>
    </location>
</feature>
<protein>
    <submittedName>
        <fullName evidence="3">Uncharacterized protein</fullName>
    </submittedName>
</protein>
<accession>A0ABP1S7E0</accession>
<reference evidence="3 4" key="1">
    <citation type="submission" date="2024-08" db="EMBL/GenBank/DDBJ databases">
        <authorList>
            <person name="Cucini C."/>
            <person name="Frati F."/>
        </authorList>
    </citation>
    <scope>NUCLEOTIDE SEQUENCE [LARGE SCALE GENOMIC DNA]</scope>
</reference>
<dbReference type="Proteomes" id="UP001642540">
    <property type="component" value="Unassembled WGS sequence"/>
</dbReference>
<feature type="chain" id="PRO_5046336348" evidence="2">
    <location>
        <begin position="27"/>
        <end position="443"/>
    </location>
</feature>
<evidence type="ECO:0000313" key="3">
    <source>
        <dbReference type="EMBL" id="CAL8146030.1"/>
    </source>
</evidence>
<gene>
    <name evidence="3" type="ORF">ODALV1_LOCUS30680</name>
</gene>
<dbReference type="EMBL" id="CAXLJM020000164">
    <property type="protein sequence ID" value="CAL8146030.1"/>
    <property type="molecule type" value="Genomic_DNA"/>
</dbReference>
<evidence type="ECO:0000256" key="1">
    <source>
        <dbReference type="SAM" id="MobiDB-lite"/>
    </source>
</evidence>